<keyword evidence="3 13" id="KW-0963">Cytoplasm</keyword>
<evidence type="ECO:0000256" key="9">
    <source>
        <dbReference type="ARBA" id="ARBA00033765"/>
    </source>
</evidence>
<feature type="domain" description="MTTase N-terminal" evidence="15">
    <location>
        <begin position="1"/>
        <end position="116"/>
    </location>
</feature>
<dbReference type="InterPro" id="IPR020612">
    <property type="entry name" value="Methylthiotransferase_CS"/>
</dbReference>
<evidence type="ECO:0000256" key="7">
    <source>
        <dbReference type="ARBA" id="ARBA00023004"/>
    </source>
</evidence>
<dbReference type="AlphaFoldDB" id="A0A126QNJ2"/>
<feature type="domain" description="TRAM" evidence="14">
    <location>
        <begin position="378"/>
        <end position="446"/>
    </location>
</feature>
<dbReference type="InterPro" id="IPR002792">
    <property type="entry name" value="TRAM_dom"/>
</dbReference>
<keyword evidence="2 13" id="KW-0004">4Fe-4S</keyword>
<keyword evidence="4 13" id="KW-0808">Transferase</keyword>
<feature type="binding site" evidence="13">
    <location>
        <position position="158"/>
    </location>
    <ligand>
        <name>[4Fe-4S] cluster</name>
        <dbReference type="ChEBI" id="CHEBI:49883"/>
        <label>2</label>
        <note>4Fe-4S-S-AdoMet</note>
    </ligand>
</feature>
<dbReference type="SUPFAM" id="SSF102114">
    <property type="entry name" value="Radical SAM enzymes"/>
    <property type="match status" value="1"/>
</dbReference>
<keyword evidence="5 13" id="KW-0949">S-adenosyl-L-methionine</keyword>
<dbReference type="SFLD" id="SFLDG01082">
    <property type="entry name" value="B12-binding_domain_containing"/>
    <property type="match status" value="1"/>
</dbReference>
<keyword evidence="7 13" id="KW-0408">Iron</keyword>
<feature type="binding site" evidence="13">
    <location>
        <position position="79"/>
    </location>
    <ligand>
        <name>[4Fe-4S] cluster</name>
        <dbReference type="ChEBI" id="CHEBI:49883"/>
        <label>1</label>
    </ligand>
</feature>
<dbReference type="KEGG" id="dej:AWY79_11310"/>
<dbReference type="FunFam" id="3.40.50.12160:FF:000003">
    <property type="entry name" value="CDK5 regulatory subunit-associated protein 1"/>
    <property type="match status" value="1"/>
</dbReference>
<dbReference type="PROSITE" id="PS01278">
    <property type="entry name" value="MTTASE_RADICAL"/>
    <property type="match status" value="1"/>
</dbReference>
<feature type="binding site" evidence="13">
    <location>
        <position position="162"/>
    </location>
    <ligand>
        <name>[4Fe-4S] cluster</name>
        <dbReference type="ChEBI" id="CHEBI:49883"/>
        <label>2</label>
        <note>4Fe-4S-S-AdoMet</note>
    </ligand>
</feature>
<comment type="similarity">
    <text evidence="13">Belongs to the methylthiotransferase family. MiaB subfamily.</text>
</comment>
<keyword evidence="8 13" id="KW-0411">Iron-sulfur</keyword>
<dbReference type="SFLD" id="SFLDS00029">
    <property type="entry name" value="Radical_SAM"/>
    <property type="match status" value="1"/>
</dbReference>
<sequence>MKFHITTFGCQMNVHDSQWLARALTSRGWEEAGEDEAQVYILNTCSVRDKPEQKVYSELGRVAAHLKRDENVFAAVGGCVAQQIGRGFFERFPFVRLVFGSDGIAGAPNALERIAENLDDRVALLDFVTLYEEREPPSETVPVADETRQAFVNIMQGCDNFCAYCIVPYTRGRQKSRDPEAILAECRSLAEDGVREITLLGQNVNSFGLDKGGKGVSFAQLLHSVAAIPGLDRLRFTTSHPKDIAPEVIRAFGELPNLCPSLHLPMQAGSDRVLKAMRRKYDMARYLSIVDGLREARPDISLTTDLIVGFPGETDEDFLQTLEMVERVGFESSFSFKYSDRPGVAAVNMEPKVPAEEAAERLLRLQTLQNNITRKCLKNLVGARTDAFIEGLSRMQEDGAVSWKGRDPAGRIVNVVMEERTGLTGMMVPVKIVEAKKHSLVGERAGQPW</sequence>
<dbReference type="InterPro" id="IPR023404">
    <property type="entry name" value="rSAM_horseshoe"/>
</dbReference>
<reference evidence="18 20" key="2">
    <citation type="submission" date="2019-03" db="EMBL/GenBank/DDBJ databases">
        <title>Genomic Encyclopedia of Type Strains, Phase IV (KMG-IV): sequencing the most valuable type-strain genomes for metagenomic binning, comparative biology and taxonomic classification.</title>
        <authorList>
            <person name="Goeker M."/>
        </authorList>
    </citation>
    <scope>NUCLEOTIDE SEQUENCE [LARGE SCALE GENOMIC DNA]</scope>
    <source>
        <strain evidence="18 20">DSM 101483</strain>
    </source>
</reference>
<dbReference type="InterPro" id="IPR007197">
    <property type="entry name" value="rSAM"/>
</dbReference>
<evidence type="ECO:0000256" key="13">
    <source>
        <dbReference type="HAMAP-Rule" id="MF_01864"/>
    </source>
</evidence>
<comment type="subcellular location">
    <subcellularLocation>
        <location evidence="13">Cytoplasm</location>
    </subcellularLocation>
</comment>
<proteinExistence type="inferred from homology"/>
<name>A0A126QNJ2_9BACT</name>
<feature type="binding site" evidence="13">
    <location>
        <position position="165"/>
    </location>
    <ligand>
        <name>[4Fe-4S] cluster</name>
        <dbReference type="ChEBI" id="CHEBI:49883"/>
        <label>2</label>
        <note>4Fe-4S-S-AdoMet</note>
    </ligand>
</feature>
<dbReference type="RefSeq" id="WP_066803786.1">
    <property type="nucleotide sequence ID" value="NZ_CP014206.1"/>
</dbReference>
<reference evidence="17 19" key="1">
    <citation type="journal article" date="2016" name="Front. Microbiol.">
        <title>Genome Sequence of the Piezophilic, Mesophilic Sulfate-Reducing Bacterium Desulfovibrio indicus J2T.</title>
        <authorList>
            <person name="Cao J."/>
            <person name="Maignien L."/>
            <person name="Shao Z."/>
            <person name="Alain K."/>
            <person name="Jebbar M."/>
        </authorList>
    </citation>
    <scope>NUCLEOTIDE SEQUENCE [LARGE SCALE GENOMIC DNA]</scope>
    <source>
        <strain evidence="17 19">J2</strain>
    </source>
</reference>
<dbReference type="EMBL" id="SOBK01000003">
    <property type="protein sequence ID" value="TDT90072.1"/>
    <property type="molecule type" value="Genomic_DNA"/>
</dbReference>
<dbReference type="Gene3D" id="3.40.50.12160">
    <property type="entry name" value="Methylthiotransferase, N-terminal domain"/>
    <property type="match status" value="1"/>
</dbReference>
<dbReference type="PROSITE" id="PS51449">
    <property type="entry name" value="MTTASE_N"/>
    <property type="match status" value="1"/>
</dbReference>
<dbReference type="SFLD" id="SFLDF00273">
    <property type="entry name" value="(dimethylallyl)adenosine_tRNA"/>
    <property type="match status" value="1"/>
</dbReference>
<evidence type="ECO:0000256" key="3">
    <source>
        <dbReference type="ARBA" id="ARBA00022490"/>
    </source>
</evidence>
<dbReference type="EC" id="2.8.4.3" evidence="9 13"/>
<keyword evidence="13" id="KW-0819">tRNA processing</keyword>
<dbReference type="GO" id="GO:0005829">
    <property type="term" value="C:cytosol"/>
    <property type="evidence" value="ECO:0007669"/>
    <property type="project" value="TreeGrafter"/>
</dbReference>
<comment type="function">
    <text evidence="1 13">Catalyzes the methylthiolation of N6-(dimethylallyl)adenosine (i(6)A), leading to the formation of 2-methylthio-N6-(dimethylallyl)adenosine (ms(2)i(6)A) at position 37 in tRNAs that read codons beginning with uridine.</text>
</comment>
<dbReference type="InterPro" id="IPR006463">
    <property type="entry name" value="MiaB_methiolase"/>
</dbReference>
<dbReference type="Pfam" id="PF00919">
    <property type="entry name" value="UPF0004"/>
    <property type="match status" value="1"/>
</dbReference>
<evidence type="ECO:0000256" key="12">
    <source>
        <dbReference type="ARBA" id="ARBA00081141"/>
    </source>
</evidence>
<dbReference type="EMBL" id="CP014206">
    <property type="protein sequence ID" value="AMK11660.1"/>
    <property type="molecule type" value="Genomic_DNA"/>
</dbReference>
<evidence type="ECO:0000259" key="15">
    <source>
        <dbReference type="PROSITE" id="PS51449"/>
    </source>
</evidence>
<feature type="binding site" evidence="13">
    <location>
        <position position="10"/>
    </location>
    <ligand>
        <name>[4Fe-4S] cluster</name>
        <dbReference type="ChEBI" id="CHEBI:49883"/>
        <label>1</label>
    </ligand>
</feature>
<dbReference type="HAMAP" id="MF_01864">
    <property type="entry name" value="tRNA_metthiotr_MiaB"/>
    <property type="match status" value="1"/>
</dbReference>
<dbReference type="FunFam" id="3.80.30.20:FF:000001">
    <property type="entry name" value="tRNA-2-methylthio-N(6)-dimethylallyladenosine synthase 2"/>
    <property type="match status" value="1"/>
</dbReference>
<protein>
    <recommendedName>
        <fullName evidence="10 13">tRNA-2-methylthio-N(6)-dimethylallyladenosine synthase</fullName>
        <ecNumber evidence="9 13">2.8.4.3</ecNumber>
    </recommendedName>
    <alternativeName>
        <fullName evidence="12 13">(Dimethylallyl)adenosine tRNA methylthiotransferase MiaB</fullName>
    </alternativeName>
    <alternativeName>
        <fullName evidence="11 13">tRNA-i(6)A37 methylthiotransferase</fullName>
    </alternativeName>
</protein>
<evidence type="ECO:0000256" key="11">
    <source>
        <dbReference type="ARBA" id="ARBA00080698"/>
    </source>
</evidence>
<evidence type="ECO:0000256" key="4">
    <source>
        <dbReference type="ARBA" id="ARBA00022679"/>
    </source>
</evidence>
<comment type="catalytic activity">
    <reaction evidence="13">
        <text>N(6)-dimethylallyladenosine(37) in tRNA + (sulfur carrier)-SH + AH2 + 2 S-adenosyl-L-methionine = 2-methylsulfanyl-N(6)-dimethylallyladenosine(37) in tRNA + (sulfur carrier)-H + 5'-deoxyadenosine + L-methionine + A + S-adenosyl-L-homocysteine + 2 H(+)</text>
        <dbReference type="Rhea" id="RHEA:37067"/>
        <dbReference type="Rhea" id="RHEA-COMP:10375"/>
        <dbReference type="Rhea" id="RHEA-COMP:10376"/>
        <dbReference type="Rhea" id="RHEA-COMP:14737"/>
        <dbReference type="Rhea" id="RHEA-COMP:14739"/>
        <dbReference type="ChEBI" id="CHEBI:13193"/>
        <dbReference type="ChEBI" id="CHEBI:15378"/>
        <dbReference type="ChEBI" id="CHEBI:17319"/>
        <dbReference type="ChEBI" id="CHEBI:17499"/>
        <dbReference type="ChEBI" id="CHEBI:29917"/>
        <dbReference type="ChEBI" id="CHEBI:57844"/>
        <dbReference type="ChEBI" id="CHEBI:57856"/>
        <dbReference type="ChEBI" id="CHEBI:59789"/>
        <dbReference type="ChEBI" id="CHEBI:64428"/>
        <dbReference type="ChEBI" id="CHEBI:74415"/>
        <dbReference type="ChEBI" id="CHEBI:74417"/>
        <dbReference type="EC" id="2.8.4.3"/>
    </reaction>
</comment>
<dbReference type="InterPro" id="IPR038135">
    <property type="entry name" value="Methylthiotransferase_N_sf"/>
</dbReference>
<dbReference type="InterPro" id="IPR058240">
    <property type="entry name" value="rSAM_sf"/>
</dbReference>
<keyword evidence="19" id="KW-1185">Reference proteome</keyword>
<comment type="cofactor">
    <cofactor evidence="13">
        <name>[4Fe-4S] cluster</name>
        <dbReference type="ChEBI" id="CHEBI:49883"/>
    </cofactor>
    <text evidence="13">Binds 2 [4Fe-4S] clusters. One cluster is coordinated with 3 cysteines and an exchangeable S-adenosyl-L-methionine.</text>
</comment>
<evidence type="ECO:0000256" key="8">
    <source>
        <dbReference type="ARBA" id="ARBA00023014"/>
    </source>
</evidence>
<evidence type="ECO:0000313" key="17">
    <source>
        <dbReference type="EMBL" id="AMK11660.1"/>
    </source>
</evidence>
<dbReference type="Proteomes" id="UP000295506">
    <property type="component" value="Unassembled WGS sequence"/>
</dbReference>
<dbReference type="PANTHER" id="PTHR43020:SF2">
    <property type="entry name" value="MITOCHONDRIAL TRNA METHYLTHIOTRANSFERASE CDK5RAP1"/>
    <property type="match status" value="1"/>
</dbReference>
<dbReference type="SMART" id="SM00729">
    <property type="entry name" value="Elp3"/>
    <property type="match status" value="1"/>
</dbReference>
<dbReference type="Gene3D" id="3.80.30.20">
    <property type="entry name" value="tm_1862 like domain"/>
    <property type="match status" value="1"/>
</dbReference>
<dbReference type="InterPro" id="IPR013848">
    <property type="entry name" value="Methylthiotransferase_N"/>
</dbReference>
<evidence type="ECO:0000256" key="6">
    <source>
        <dbReference type="ARBA" id="ARBA00022723"/>
    </source>
</evidence>
<evidence type="ECO:0000313" key="19">
    <source>
        <dbReference type="Proteomes" id="UP000055611"/>
    </source>
</evidence>
<evidence type="ECO:0000313" key="20">
    <source>
        <dbReference type="Proteomes" id="UP000295506"/>
    </source>
</evidence>
<dbReference type="InterPro" id="IPR005839">
    <property type="entry name" value="Methylthiotransferase"/>
</dbReference>
<evidence type="ECO:0000256" key="2">
    <source>
        <dbReference type="ARBA" id="ARBA00022485"/>
    </source>
</evidence>
<feature type="binding site" evidence="13">
    <location>
        <position position="45"/>
    </location>
    <ligand>
        <name>[4Fe-4S] cluster</name>
        <dbReference type="ChEBI" id="CHEBI:49883"/>
        <label>1</label>
    </ligand>
</feature>
<dbReference type="PANTHER" id="PTHR43020">
    <property type="entry name" value="CDK5 REGULATORY SUBUNIT-ASSOCIATED PROTEIN 1"/>
    <property type="match status" value="1"/>
</dbReference>
<accession>A0A126QNJ2</accession>
<dbReference type="CDD" id="cd01335">
    <property type="entry name" value="Radical_SAM"/>
    <property type="match status" value="1"/>
</dbReference>
<dbReference type="GO" id="GO:0035597">
    <property type="term" value="F:tRNA-2-methylthio-N(6)-dimethylallyladenosine(37) synthase activity"/>
    <property type="evidence" value="ECO:0007669"/>
    <property type="project" value="UniProtKB-EC"/>
</dbReference>
<dbReference type="NCBIfam" id="TIGR00089">
    <property type="entry name" value="MiaB/RimO family radical SAM methylthiotransferase"/>
    <property type="match status" value="1"/>
</dbReference>
<evidence type="ECO:0000313" key="18">
    <source>
        <dbReference type="EMBL" id="TDT90072.1"/>
    </source>
</evidence>
<evidence type="ECO:0000256" key="1">
    <source>
        <dbReference type="ARBA" id="ARBA00003234"/>
    </source>
</evidence>
<organism evidence="18 20">
    <name type="scientific">Pseudodesulfovibrio indicus</name>
    <dbReference type="NCBI Taxonomy" id="1716143"/>
    <lineage>
        <taxon>Bacteria</taxon>
        <taxon>Pseudomonadati</taxon>
        <taxon>Thermodesulfobacteriota</taxon>
        <taxon>Desulfovibrionia</taxon>
        <taxon>Desulfovibrionales</taxon>
        <taxon>Desulfovibrionaceae</taxon>
    </lineage>
</organism>
<dbReference type="Proteomes" id="UP000055611">
    <property type="component" value="Chromosome"/>
</dbReference>
<gene>
    <name evidence="13" type="primary">miaB</name>
    <name evidence="17" type="ORF">AWY79_11310</name>
    <name evidence="18" type="ORF">EDC59_103378</name>
</gene>
<dbReference type="GO" id="GO:0051539">
    <property type="term" value="F:4 iron, 4 sulfur cluster binding"/>
    <property type="evidence" value="ECO:0007669"/>
    <property type="project" value="UniProtKB-UniRule"/>
</dbReference>
<dbReference type="InterPro" id="IPR006638">
    <property type="entry name" value="Elp3/MiaA/NifB-like_rSAM"/>
</dbReference>
<evidence type="ECO:0000256" key="10">
    <source>
        <dbReference type="ARBA" id="ARBA00068570"/>
    </source>
</evidence>
<feature type="domain" description="Radical SAM core" evidence="16">
    <location>
        <begin position="144"/>
        <end position="375"/>
    </location>
</feature>
<evidence type="ECO:0000259" key="14">
    <source>
        <dbReference type="PROSITE" id="PS50926"/>
    </source>
</evidence>
<dbReference type="PROSITE" id="PS51918">
    <property type="entry name" value="RADICAL_SAM"/>
    <property type="match status" value="1"/>
</dbReference>
<evidence type="ECO:0000256" key="5">
    <source>
        <dbReference type="ARBA" id="ARBA00022691"/>
    </source>
</evidence>
<dbReference type="NCBIfam" id="TIGR01574">
    <property type="entry name" value="miaB-methiolase"/>
    <property type="match status" value="1"/>
</dbReference>
<keyword evidence="6 13" id="KW-0479">Metal-binding</keyword>
<comment type="subunit">
    <text evidence="13">Monomer.</text>
</comment>
<evidence type="ECO:0000259" key="16">
    <source>
        <dbReference type="PROSITE" id="PS51918"/>
    </source>
</evidence>
<dbReference type="PROSITE" id="PS50926">
    <property type="entry name" value="TRAM"/>
    <property type="match status" value="1"/>
</dbReference>
<dbReference type="OrthoDB" id="9805215at2"/>
<dbReference type="SFLD" id="SFLDG01061">
    <property type="entry name" value="methylthiotransferase"/>
    <property type="match status" value="1"/>
</dbReference>
<dbReference type="GO" id="GO:0046872">
    <property type="term" value="F:metal ion binding"/>
    <property type="evidence" value="ECO:0007669"/>
    <property type="project" value="UniProtKB-KW"/>
</dbReference>
<dbReference type="Pfam" id="PF04055">
    <property type="entry name" value="Radical_SAM"/>
    <property type="match status" value="1"/>
</dbReference>